<keyword evidence="3" id="KW-1185">Reference proteome</keyword>
<dbReference type="AlphaFoldDB" id="A0A843UI73"/>
<keyword evidence="1" id="KW-1133">Transmembrane helix</keyword>
<name>A0A843UI73_COLES</name>
<gene>
    <name evidence="2" type="ORF">Taro_014442</name>
</gene>
<evidence type="ECO:0000313" key="3">
    <source>
        <dbReference type="Proteomes" id="UP000652761"/>
    </source>
</evidence>
<evidence type="ECO:0000313" key="2">
    <source>
        <dbReference type="EMBL" id="MQL81977.1"/>
    </source>
</evidence>
<reference evidence="2" key="1">
    <citation type="submission" date="2017-07" db="EMBL/GenBank/DDBJ databases">
        <title>Taro Niue Genome Assembly and Annotation.</title>
        <authorList>
            <person name="Atibalentja N."/>
            <person name="Keating K."/>
            <person name="Fields C.J."/>
        </authorList>
    </citation>
    <scope>NUCLEOTIDE SEQUENCE</scope>
    <source>
        <strain evidence="2">Niue_2</strain>
        <tissue evidence="2">Leaf</tissue>
    </source>
</reference>
<organism evidence="2 3">
    <name type="scientific">Colocasia esculenta</name>
    <name type="common">Wild taro</name>
    <name type="synonym">Arum esculentum</name>
    <dbReference type="NCBI Taxonomy" id="4460"/>
    <lineage>
        <taxon>Eukaryota</taxon>
        <taxon>Viridiplantae</taxon>
        <taxon>Streptophyta</taxon>
        <taxon>Embryophyta</taxon>
        <taxon>Tracheophyta</taxon>
        <taxon>Spermatophyta</taxon>
        <taxon>Magnoliopsida</taxon>
        <taxon>Liliopsida</taxon>
        <taxon>Araceae</taxon>
        <taxon>Aroideae</taxon>
        <taxon>Colocasieae</taxon>
        <taxon>Colocasia</taxon>
    </lineage>
</organism>
<accession>A0A843UI73</accession>
<proteinExistence type="predicted"/>
<keyword evidence="1" id="KW-0472">Membrane</keyword>
<evidence type="ECO:0000256" key="1">
    <source>
        <dbReference type="SAM" id="Phobius"/>
    </source>
</evidence>
<sequence>MPWFRGGARPHLELEQAAQMGLLRNSLQGDAFLLVVVAVAVGAAVVAAGGVVSCWDFHRSSPVEIVPIALEVKGTPSF</sequence>
<keyword evidence="1" id="KW-0812">Transmembrane</keyword>
<dbReference type="EMBL" id="NMUH01000600">
    <property type="protein sequence ID" value="MQL81977.1"/>
    <property type="molecule type" value="Genomic_DNA"/>
</dbReference>
<feature type="transmembrane region" description="Helical" evidence="1">
    <location>
        <begin position="31"/>
        <end position="52"/>
    </location>
</feature>
<comment type="caution">
    <text evidence="2">The sequence shown here is derived from an EMBL/GenBank/DDBJ whole genome shotgun (WGS) entry which is preliminary data.</text>
</comment>
<protein>
    <submittedName>
        <fullName evidence="2">Uncharacterized protein</fullName>
    </submittedName>
</protein>
<dbReference type="Proteomes" id="UP000652761">
    <property type="component" value="Unassembled WGS sequence"/>
</dbReference>